<reference evidence="2 3" key="1">
    <citation type="submission" date="2023-10" db="EMBL/GenBank/DDBJ databases">
        <title>complete genome sequence of Corynebacterium pseudokroppenstedtii P15-C1.</title>
        <authorList>
            <person name="Bruggemann H."/>
            <person name="Poehlein A."/>
        </authorList>
    </citation>
    <scope>NUCLEOTIDE SEQUENCE [LARGE SCALE GENOMIC DNA]</scope>
    <source>
        <strain evidence="2 3">P15_C1</strain>
    </source>
</reference>
<protein>
    <submittedName>
        <fullName evidence="2">DUF349 domain-containing protein</fullName>
    </submittedName>
</protein>
<proteinExistence type="predicted"/>
<feature type="compositionally biased region" description="Basic and acidic residues" evidence="1">
    <location>
        <begin position="38"/>
        <end position="48"/>
    </location>
</feature>
<gene>
    <name evidence="2" type="ORF">Q0N40_05855</name>
</gene>
<accession>A0AAU0PZW2</accession>
<dbReference type="EMBL" id="CP137757">
    <property type="protein sequence ID" value="WPF24102.1"/>
    <property type="molecule type" value="Genomic_DNA"/>
</dbReference>
<sequence>MTTSSVPSAPIPGPRGAHPTPASMSGHAATTTPPRRTNNPEDHGRIDDDGTVWLITRDGERAIGEWKAGSKSEGFAFFGKHFESLQTEADILRVRLHTHPEEAANTRKSAEELQAKVADSAALGDVDGLNDQLSSIIDDSYTVAEQAETEKKQRRENAIAQREKLIDEAERIGSDSTEWKESGDRLREMLNEWKSIHGIDRKTDDALWKRFSAAREQFSQRRGAHFAELDRKRDEARRLKEDICERAEKIQDSTEWRDTARQFRDLMTEWKAAGRAPRGIDDKLWKRFRHAQDTFFSARKAVNEAKDREYESNAEKKDQLIEQYSDKINPEENLDAAKKALRELQSQWESIGYVPRGRVREFEDKIRALENRVSDVENEQWRKTDPERQARVAQFEAKVNELSAAADSAEKAGNNKKAADLRAQAEQWAQWAQTAQQAVD</sequence>
<name>A0AAU0PZW2_9CORY</name>
<dbReference type="Proteomes" id="UP001174314">
    <property type="component" value="Chromosome"/>
</dbReference>
<keyword evidence="3" id="KW-1185">Reference proteome</keyword>
<dbReference type="InterPro" id="IPR007139">
    <property type="entry name" value="DUF349"/>
</dbReference>
<feature type="region of interest" description="Disordered" evidence="1">
    <location>
        <begin position="1"/>
        <end position="50"/>
    </location>
</feature>
<evidence type="ECO:0000313" key="2">
    <source>
        <dbReference type="EMBL" id="WPF24102.1"/>
    </source>
</evidence>
<dbReference type="Pfam" id="PF03993">
    <property type="entry name" value="DUF349"/>
    <property type="match status" value="3"/>
</dbReference>
<dbReference type="RefSeq" id="WP_221923715.1">
    <property type="nucleotide sequence ID" value="NZ_CP137757.1"/>
</dbReference>
<evidence type="ECO:0000256" key="1">
    <source>
        <dbReference type="SAM" id="MobiDB-lite"/>
    </source>
</evidence>
<organism evidence="2 3">
    <name type="scientific">Corynebacterium pseudokroppenstedtii</name>
    <dbReference type="NCBI Taxonomy" id="2804917"/>
    <lineage>
        <taxon>Bacteria</taxon>
        <taxon>Bacillati</taxon>
        <taxon>Actinomycetota</taxon>
        <taxon>Actinomycetes</taxon>
        <taxon>Mycobacteriales</taxon>
        <taxon>Corynebacteriaceae</taxon>
        <taxon>Corynebacterium</taxon>
    </lineage>
</organism>
<dbReference type="AlphaFoldDB" id="A0AAU0PZW2"/>
<dbReference type="KEGG" id="cpsk:Q0N40_05855"/>
<evidence type="ECO:0000313" key="3">
    <source>
        <dbReference type="Proteomes" id="UP001174314"/>
    </source>
</evidence>
<feature type="compositionally biased region" description="Low complexity" evidence="1">
    <location>
        <begin position="424"/>
        <end position="440"/>
    </location>
</feature>
<feature type="region of interest" description="Disordered" evidence="1">
    <location>
        <begin position="403"/>
        <end position="440"/>
    </location>
</feature>